<name>A0A814ZD48_9BILA</name>
<dbReference type="Pfam" id="PF04424">
    <property type="entry name" value="MINDY_DUB"/>
    <property type="match status" value="1"/>
</dbReference>
<dbReference type="AlphaFoldDB" id="A0A814ZD48"/>
<accession>A0A814ZD48</accession>
<protein>
    <recommendedName>
        <fullName evidence="2">MINDY deubiquitinase domain-containing protein</fullName>
    </recommendedName>
</protein>
<gene>
    <name evidence="3" type="ORF">SEV965_LOCUS23209</name>
</gene>
<evidence type="ECO:0000313" key="3">
    <source>
        <dbReference type="EMBL" id="CAF1240767.1"/>
    </source>
</evidence>
<feature type="compositionally biased region" description="Basic and acidic residues" evidence="1">
    <location>
        <begin position="109"/>
        <end position="121"/>
    </location>
</feature>
<feature type="domain" description="MINDY deubiquitinase" evidence="2">
    <location>
        <begin position="2"/>
        <end position="35"/>
    </location>
</feature>
<feature type="non-terminal residue" evidence="3">
    <location>
        <position position="1"/>
    </location>
</feature>
<organism evidence="3 4">
    <name type="scientific">Rotaria sordida</name>
    <dbReference type="NCBI Taxonomy" id="392033"/>
    <lineage>
        <taxon>Eukaryota</taxon>
        <taxon>Metazoa</taxon>
        <taxon>Spiralia</taxon>
        <taxon>Gnathifera</taxon>
        <taxon>Rotifera</taxon>
        <taxon>Eurotatoria</taxon>
        <taxon>Bdelloidea</taxon>
        <taxon>Philodinida</taxon>
        <taxon>Philodinidae</taxon>
        <taxon>Rotaria</taxon>
    </lineage>
</organism>
<evidence type="ECO:0000313" key="4">
    <source>
        <dbReference type="Proteomes" id="UP000663889"/>
    </source>
</evidence>
<feature type="region of interest" description="Disordered" evidence="1">
    <location>
        <begin position="59"/>
        <end position="121"/>
    </location>
</feature>
<comment type="caution">
    <text evidence="3">The sequence shown here is derived from an EMBL/GenBank/DDBJ whole genome shotgun (WGS) entry which is preliminary data.</text>
</comment>
<reference evidence="3" key="1">
    <citation type="submission" date="2021-02" db="EMBL/GenBank/DDBJ databases">
        <authorList>
            <person name="Nowell W R."/>
        </authorList>
    </citation>
    <scope>NUCLEOTIDE SEQUENCE</scope>
</reference>
<feature type="compositionally biased region" description="Low complexity" evidence="1">
    <location>
        <begin position="70"/>
        <end position="86"/>
    </location>
</feature>
<dbReference type="GO" id="GO:1990380">
    <property type="term" value="F:K48-linked deubiquitinase activity"/>
    <property type="evidence" value="ECO:0007669"/>
    <property type="project" value="InterPro"/>
</dbReference>
<evidence type="ECO:0000256" key="1">
    <source>
        <dbReference type="SAM" id="MobiDB-lite"/>
    </source>
</evidence>
<dbReference type="EMBL" id="CAJNOU010001693">
    <property type="protein sequence ID" value="CAF1240767.1"/>
    <property type="molecule type" value="Genomic_DNA"/>
</dbReference>
<dbReference type="Proteomes" id="UP000663889">
    <property type="component" value="Unassembled WGS sequence"/>
</dbReference>
<sequence length="121" mass="14273">KQLLLLVSDEGFANHTSIVFETLTDIDNDSSFTDGYGQKWQKPVPVDVSRDRDLAIAIHNEERSQHHEASIQQQQQQQQHYHPQQQRYAEEYYCEQSSGKYKKKHRRRSHDEDRDSSCILS</sequence>
<proteinExistence type="predicted"/>
<dbReference type="GO" id="GO:0004843">
    <property type="term" value="F:cysteine-type deubiquitinase activity"/>
    <property type="evidence" value="ECO:0007669"/>
    <property type="project" value="InterPro"/>
</dbReference>
<feature type="compositionally biased region" description="Basic and acidic residues" evidence="1">
    <location>
        <begin position="59"/>
        <end position="69"/>
    </location>
</feature>
<dbReference type="InterPro" id="IPR033979">
    <property type="entry name" value="MINDY_domain"/>
</dbReference>
<evidence type="ECO:0000259" key="2">
    <source>
        <dbReference type="Pfam" id="PF04424"/>
    </source>
</evidence>